<dbReference type="EMBL" id="JACJVN010000012">
    <property type="protein sequence ID" value="MBB6676150.1"/>
    <property type="molecule type" value="Genomic_DNA"/>
</dbReference>
<dbReference type="InterPro" id="IPR016181">
    <property type="entry name" value="Acyl_CoA_acyltransferase"/>
</dbReference>
<dbReference type="GO" id="GO:0016747">
    <property type="term" value="F:acyltransferase activity, transferring groups other than amino-acyl groups"/>
    <property type="evidence" value="ECO:0007669"/>
    <property type="project" value="InterPro"/>
</dbReference>
<evidence type="ECO:0000313" key="3">
    <source>
        <dbReference type="Proteomes" id="UP000574133"/>
    </source>
</evidence>
<dbReference type="PROSITE" id="PS51186">
    <property type="entry name" value="GNAT"/>
    <property type="match status" value="1"/>
</dbReference>
<name>A0A841TA63_9BACL</name>
<dbReference type="Proteomes" id="UP000574133">
    <property type="component" value="Unassembled WGS sequence"/>
</dbReference>
<dbReference type="InterPro" id="IPR000182">
    <property type="entry name" value="GNAT_dom"/>
</dbReference>
<dbReference type="Gene3D" id="3.40.630.30">
    <property type="match status" value="1"/>
</dbReference>
<evidence type="ECO:0000259" key="1">
    <source>
        <dbReference type="PROSITE" id="PS51186"/>
    </source>
</evidence>
<dbReference type="CDD" id="cd04301">
    <property type="entry name" value="NAT_SF"/>
    <property type="match status" value="1"/>
</dbReference>
<gene>
    <name evidence="2" type="ORF">H4Q31_02295</name>
</gene>
<feature type="domain" description="N-acetyltransferase" evidence="1">
    <location>
        <begin position="1"/>
        <end position="139"/>
    </location>
</feature>
<dbReference type="RefSeq" id="WP_185177455.1">
    <property type="nucleotide sequence ID" value="NZ_CBCSEP010000011.1"/>
</dbReference>
<proteinExistence type="predicted"/>
<reference evidence="2 3" key="1">
    <citation type="submission" date="2020-08" db="EMBL/GenBank/DDBJ databases">
        <title>Cohnella phylogeny.</title>
        <authorList>
            <person name="Dunlap C."/>
        </authorList>
    </citation>
    <scope>NUCLEOTIDE SEQUENCE [LARGE SCALE GENOMIC DNA]</scope>
    <source>
        <strain evidence="2 3">DSM 103658</strain>
    </source>
</reference>
<sequence length="147" mass="16444">MLIDLKPQLRQEDVQELLALSVFPDPELLEEATVSYETEEGNTLRGLRDAEEDKLLGLIGYRLNEGGELLIRHIAVAPDERNQGYGRAMVLEALAETEPAAIVAETDEEAINFYRNIGFTVESLGEPYPGAERFKCTYVTEPEEDAE</sequence>
<keyword evidence="2" id="KW-0808">Transferase</keyword>
<protein>
    <submittedName>
        <fullName evidence="2">GNAT family N-acetyltransferase</fullName>
    </submittedName>
</protein>
<dbReference type="SUPFAM" id="SSF55729">
    <property type="entry name" value="Acyl-CoA N-acyltransferases (Nat)"/>
    <property type="match status" value="1"/>
</dbReference>
<evidence type="ECO:0000313" key="2">
    <source>
        <dbReference type="EMBL" id="MBB6676150.1"/>
    </source>
</evidence>
<accession>A0A841TA63</accession>
<dbReference type="AlphaFoldDB" id="A0A841TA63"/>
<dbReference type="Pfam" id="PF13508">
    <property type="entry name" value="Acetyltransf_7"/>
    <property type="match status" value="1"/>
</dbReference>
<keyword evidence="3" id="KW-1185">Reference proteome</keyword>
<organism evidence="2 3">
    <name type="scientific">Cohnella lubricantis</name>
    <dbReference type="NCBI Taxonomy" id="2163172"/>
    <lineage>
        <taxon>Bacteria</taxon>
        <taxon>Bacillati</taxon>
        <taxon>Bacillota</taxon>
        <taxon>Bacilli</taxon>
        <taxon>Bacillales</taxon>
        <taxon>Paenibacillaceae</taxon>
        <taxon>Cohnella</taxon>
    </lineage>
</organism>
<comment type="caution">
    <text evidence="2">The sequence shown here is derived from an EMBL/GenBank/DDBJ whole genome shotgun (WGS) entry which is preliminary data.</text>
</comment>